<dbReference type="Proteomes" id="UP000697472">
    <property type="component" value="Unassembled WGS sequence"/>
</dbReference>
<proteinExistence type="inferred from homology"/>
<evidence type="ECO:0000313" key="5">
    <source>
        <dbReference type="Proteomes" id="UP000697472"/>
    </source>
</evidence>
<name>A0ABS2PPG3_9STRE</name>
<dbReference type="Pfam" id="PF13304">
    <property type="entry name" value="AAA_21"/>
    <property type="match status" value="1"/>
</dbReference>
<sequence>MKQRLGIASSLVLNPELLFLDEPTSALDPFGREEILDIIKKISKKTTVVISTHNLTEVQEIANKLIVINKGRLLYTGDLTDFLGKEELSSIELYNVKGLKQFIEVFKKNNIKLFESKSSDDKVLMFPHSDFPKVLSLIDEKLSPYVKSCNDRKLNLYDAFYRIVNKNEETVHD</sequence>
<accession>A0ABS2PPG3</accession>
<reference evidence="4 5" key="1">
    <citation type="submission" date="2021-01" db="EMBL/GenBank/DDBJ databases">
        <title>Genomic Encyclopedia of Type Strains, Phase IV (KMG-IV): sequencing the most valuable type-strain genomes for metagenomic binning, comparative biology and taxonomic classification.</title>
        <authorList>
            <person name="Goeker M."/>
        </authorList>
    </citation>
    <scope>NUCLEOTIDE SEQUENCE [LARGE SCALE GENOMIC DNA]</scope>
    <source>
        <strain evidence="4 5">DSM 27382</strain>
    </source>
</reference>
<evidence type="ECO:0000259" key="3">
    <source>
        <dbReference type="Pfam" id="PF13304"/>
    </source>
</evidence>
<dbReference type="SUPFAM" id="SSF52540">
    <property type="entry name" value="P-loop containing nucleoside triphosphate hydrolases"/>
    <property type="match status" value="1"/>
</dbReference>
<dbReference type="InterPro" id="IPR027417">
    <property type="entry name" value="P-loop_NTPase"/>
</dbReference>
<dbReference type="PANTHER" id="PTHR43335">
    <property type="entry name" value="ABC TRANSPORTER, ATP-BINDING PROTEIN"/>
    <property type="match status" value="1"/>
</dbReference>
<keyword evidence="2" id="KW-0813">Transport</keyword>
<evidence type="ECO:0000313" key="4">
    <source>
        <dbReference type="EMBL" id="MBM7641926.1"/>
    </source>
</evidence>
<evidence type="ECO:0000256" key="1">
    <source>
        <dbReference type="ARBA" id="ARBA00005417"/>
    </source>
</evidence>
<comment type="similarity">
    <text evidence="1">Belongs to the ABC transporter superfamily.</text>
</comment>
<protein>
    <submittedName>
        <fullName evidence="4">ABC-type multidrug transport system ATPase subunit</fullName>
    </submittedName>
</protein>
<dbReference type="InterPro" id="IPR003959">
    <property type="entry name" value="ATPase_AAA_core"/>
</dbReference>
<comment type="caution">
    <text evidence="4">The sequence shown here is derived from an EMBL/GenBank/DDBJ whole genome shotgun (WGS) entry which is preliminary data.</text>
</comment>
<organism evidence="4 5">
    <name type="scientific">Streptococcus loxodontisalivarius</name>
    <dbReference type="NCBI Taxonomy" id="1349415"/>
    <lineage>
        <taxon>Bacteria</taxon>
        <taxon>Bacillati</taxon>
        <taxon>Bacillota</taxon>
        <taxon>Bacilli</taxon>
        <taxon>Lactobacillales</taxon>
        <taxon>Streptococcaceae</taxon>
        <taxon>Streptococcus</taxon>
    </lineage>
</organism>
<dbReference type="Gene3D" id="3.40.50.300">
    <property type="entry name" value="P-loop containing nucleotide triphosphate hydrolases"/>
    <property type="match status" value="1"/>
</dbReference>
<feature type="domain" description="ATPase AAA-type core" evidence="3">
    <location>
        <begin position="3"/>
        <end position="56"/>
    </location>
</feature>
<gene>
    <name evidence="4" type="ORF">JOC28_000214</name>
</gene>
<dbReference type="EMBL" id="JAFBEH010000002">
    <property type="protein sequence ID" value="MBM7641926.1"/>
    <property type="molecule type" value="Genomic_DNA"/>
</dbReference>
<keyword evidence="5" id="KW-1185">Reference proteome</keyword>
<evidence type="ECO:0000256" key="2">
    <source>
        <dbReference type="ARBA" id="ARBA00022448"/>
    </source>
</evidence>